<proteinExistence type="predicted"/>
<feature type="transmembrane region" description="Helical" evidence="1">
    <location>
        <begin position="179"/>
        <end position="201"/>
    </location>
</feature>
<keyword evidence="1" id="KW-0812">Transmembrane</keyword>
<dbReference type="EMBL" id="JACHMH010000001">
    <property type="protein sequence ID" value="MBB4675863.1"/>
    <property type="molecule type" value="Genomic_DNA"/>
</dbReference>
<organism evidence="2 3">
    <name type="scientific">Crossiella cryophila</name>
    <dbReference type="NCBI Taxonomy" id="43355"/>
    <lineage>
        <taxon>Bacteria</taxon>
        <taxon>Bacillati</taxon>
        <taxon>Actinomycetota</taxon>
        <taxon>Actinomycetes</taxon>
        <taxon>Pseudonocardiales</taxon>
        <taxon>Pseudonocardiaceae</taxon>
        <taxon>Crossiella</taxon>
    </lineage>
</organism>
<accession>A0A7W7FSY0</accession>
<keyword evidence="1" id="KW-1133">Transmembrane helix</keyword>
<reference evidence="2 3" key="1">
    <citation type="submission" date="2020-08" db="EMBL/GenBank/DDBJ databases">
        <title>Sequencing the genomes of 1000 actinobacteria strains.</title>
        <authorList>
            <person name="Klenk H.-P."/>
        </authorList>
    </citation>
    <scope>NUCLEOTIDE SEQUENCE [LARGE SCALE GENOMIC DNA]</scope>
    <source>
        <strain evidence="2 3">DSM 44230</strain>
    </source>
</reference>
<gene>
    <name evidence="2" type="ORF">HNR67_001981</name>
</gene>
<feature type="transmembrane region" description="Helical" evidence="1">
    <location>
        <begin position="277"/>
        <end position="298"/>
    </location>
</feature>
<evidence type="ECO:0000256" key="1">
    <source>
        <dbReference type="SAM" id="Phobius"/>
    </source>
</evidence>
<dbReference type="RefSeq" id="WP_185001765.1">
    <property type="nucleotide sequence ID" value="NZ_JACHMH010000001.1"/>
</dbReference>
<dbReference type="Proteomes" id="UP000533598">
    <property type="component" value="Unassembled WGS sequence"/>
</dbReference>
<comment type="caution">
    <text evidence="2">The sequence shown here is derived from an EMBL/GenBank/DDBJ whole genome shotgun (WGS) entry which is preliminary data.</text>
</comment>
<feature type="transmembrane region" description="Helical" evidence="1">
    <location>
        <begin position="127"/>
        <end position="148"/>
    </location>
</feature>
<feature type="transmembrane region" description="Helical" evidence="1">
    <location>
        <begin position="79"/>
        <end position="96"/>
    </location>
</feature>
<feature type="transmembrane region" description="Helical" evidence="1">
    <location>
        <begin position="213"/>
        <end position="234"/>
    </location>
</feature>
<evidence type="ECO:0000313" key="3">
    <source>
        <dbReference type="Proteomes" id="UP000533598"/>
    </source>
</evidence>
<keyword evidence="1" id="KW-0472">Membrane</keyword>
<protein>
    <submittedName>
        <fullName evidence="2">Multisubunit Na+/H+ antiporter MnhG subunit</fullName>
    </submittedName>
</protein>
<dbReference type="Pfam" id="PF22564">
    <property type="entry name" value="HAAS"/>
    <property type="match status" value="1"/>
</dbReference>
<evidence type="ECO:0000313" key="2">
    <source>
        <dbReference type="EMBL" id="MBB4675863.1"/>
    </source>
</evidence>
<feature type="transmembrane region" description="Helical" evidence="1">
    <location>
        <begin position="102"/>
        <end position="120"/>
    </location>
</feature>
<keyword evidence="3" id="KW-1185">Reference proteome</keyword>
<dbReference type="AlphaFoldDB" id="A0A7W7FSY0"/>
<feature type="transmembrane region" description="Helical" evidence="1">
    <location>
        <begin position="246"/>
        <end position="270"/>
    </location>
</feature>
<feature type="transmembrane region" description="Helical" evidence="1">
    <location>
        <begin position="357"/>
        <end position="375"/>
    </location>
</feature>
<sequence length="382" mass="39136">MNALSHPITEDWLARFDRAAAALPQPRRGELRAELVEHLDALIAEGEPDLAAAVARLGDPAEIVAAEGAPAVSAAQSRAATGLLLLPLTGLLYLVPALPPGLLNMAVILLAAITVLTLVLRSGAAASARALGVLGALAPPLAGLGGILDKVFQAGVNPGVNLPLGPGKELSVSWHTDPWLAALGQLALLVLGLGLPVLAGLRLRRPAAADSRLFLGGLALLLTAPVGLATALLLSGARRDREVSTLVGTPLIVLAGVAGVLLLAVGALLVTRPGLALTAKVLIALAVVTAPIGVVLLAQHTTSNNGILRQTALYPLPADPEERRRLGSAWYDEAQAQTIPATAYAPGPAWVPADRNLRLGLGLLFVVALPLLAAWRTGVARR</sequence>
<name>A0A7W7FSY0_9PSEU</name>